<proteinExistence type="predicted"/>
<sequence length="80" mass="9536">MENIDRKNFKNLSLKIEKLVNENSLTYNQEKIIRLRYGIDNEKPASFKEMIKILKISPKELKKEINISDRKVFNLIKSKL</sequence>
<evidence type="ECO:0008006" key="3">
    <source>
        <dbReference type="Google" id="ProtNLM"/>
    </source>
</evidence>
<organism evidence="1 2">
    <name type="scientific">Helicovermis profundi</name>
    <dbReference type="NCBI Taxonomy" id="3065157"/>
    <lineage>
        <taxon>Bacteria</taxon>
        <taxon>Bacillati</taxon>
        <taxon>Bacillota</taxon>
        <taxon>Clostridia</taxon>
        <taxon>Helicovermis</taxon>
    </lineage>
</organism>
<keyword evidence="2" id="KW-1185">Reference proteome</keyword>
<dbReference type="Gene3D" id="1.10.10.10">
    <property type="entry name" value="Winged helix-like DNA-binding domain superfamily/Winged helix DNA-binding domain"/>
    <property type="match status" value="1"/>
</dbReference>
<accession>A0AAU9E0B2</accession>
<dbReference type="EMBL" id="AP028654">
    <property type="protein sequence ID" value="BEP27686.1"/>
    <property type="molecule type" value="Genomic_DNA"/>
</dbReference>
<evidence type="ECO:0000313" key="1">
    <source>
        <dbReference type="EMBL" id="BEP27686.1"/>
    </source>
</evidence>
<protein>
    <recommendedName>
        <fullName evidence="3">RNA polymerase sigma-70 region 4 domain-containing protein</fullName>
    </recommendedName>
</protein>
<name>A0AAU9E0B2_9FIRM</name>
<dbReference type="KEGG" id="hprf:HLPR_00170"/>
<reference evidence="1 2" key="1">
    <citation type="submission" date="2023-08" db="EMBL/GenBank/DDBJ databases">
        <title>Helicovermis profunda gen. nov., sp. nov., a novel mesophilic, fermentative bacterium within the Bacillota from a deep-sea hydrothermal vent chimney.</title>
        <authorList>
            <person name="Miyazaki U."/>
            <person name="Mizutani D."/>
            <person name="Hashimoto Y."/>
            <person name="Tame A."/>
            <person name="Sawayama S."/>
            <person name="Miyazaki J."/>
            <person name="Takai K."/>
            <person name="Nakagawa S."/>
        </authorList>
    </citation>
    <scope>NUCLEOTIDE SEQUENCE [LARGE SCALE GENOMIC DNA]</scope>
    <source>
        <strain evidence="1 2">S502</strain>
    </source>
</reference>
<dbReference type="Proteomes" id="UP001321786">
    <property type="component" value="Chromosome"/>
</dbReference>
<dbReference type="InterPro" id="IPR036388">
    <property type="entry name" value="WH-like_DNA-bd_sf"/>
</dbReference>
<dbReference type="AlphaFoldDB" id="A0AAU9E0B2"/>
<gene>
    <name evidence="1" type="ORF">HLPR_00170</name>
</gene>
<evidence type="ECO:0000313" key="2">
    <source>
        <dbReference type="Proteomes" id="UP001321786"/>
    </source>
</evidence>